<name>A0A9D1W7T4_9SPHI</name>
<dbReference type="Pfam" id="PF01943">
    <property type="entry name" value="Polysacc_synt"/>
    <property type="match status" value="1"/>
</dbReference>
<dbReference type="Proteomes" id="UP000824156">
    <property type="component" value="Unassembled WGS sequence"/>
</dbReference>
<comment type="caution">
    <text evidence="7">The sequence shown here is derived from an EMBL/GenBank/DDBJ whole genome shotgun (WGS) entry which is preliminary data.</text>
</comment>
<keyword evidence="5 6" id="KW-0472">Membrane</keyword>
<feature type="transmembrane region" description="Helical" evidence="6">
    <location>
        <begin position="155"/>
        <end position="177"/>
    </location>
</feature>
<dbReference type="EMBL" id="DXEZ01000077">
    <property type="protein sequence ID" value="HIX53937.1"/>
    <property type="molecule type" value="Genomic_DNA"/>
</dbReference>
<comment type="subcellular location">
    <subcellularLocation>
        <location evidence="1">Cell membrane</location>
        <topology evidence="1">Multi-pass membrane protein</topology>
    </subcellularLocation>
</comment>
<keyword evidence="3 6" id="KW-0812">Transmembrane</keyword>
<evidence type="ECO:0000256" key="2">
    <source>
        <dbReference type="ARBA" id="ARBA00022475"/>
    </source>
</evidence>
<evidence type="ECO:0000256" key="5">
    <source>
        <dbReference type="ARBA" id="ARBA00023136"/>
    </source>
</evidence>
<feature type="transmembrane region" description="Helical" evidence="6">
    <location>
        <begin position="448"/>
        <end position="466"/>
    </location>
</feature>
<keyword evidence="2" id="KW-1003">Cell membrane</keyword>
<dbReference type="InterPro" id="IPR002797">
    <property type="entry name" value="Polysacc_synth"/>
</dbReference>
<gene>
    <name evidence="7" type="ORF">H9853_02835</name>
</gene>
<dbReference type="PANTHER" id="PTHR30250:SF11">
    <property type="entry name" value="O-ANTIGEN TRANSPORTER-RELATED"/>
    <property type="match status" value="1"/>
</dbReference>
<protein>
    <submittedName>
        <fullName evidence="7">Oligosaccharide flippase family protein</fullName>
    </submittedName>
</protein>
<feature type="transmembrane region" description="Helical" evidence="6">
    <location>
        <begin position="81"/>
        <end position="103"/>
    </location>
</feature>
<proteinExistence type="predicted"/>
<accession>A0A9D1W7T4</accession>
<feature type="transmembrane region" description="Helical" evidence="6">
    <location>
        <begin position="275"/>
        <end position="296"/>
    </location>
</feature>
<feature type="transmembrane region" description="Helical" evidence="6">
    <location>
        <begin position="317"/>
        <end position="341"/>
    </location>
</feature>
<reference evidence="7" key="2">
    <citation type="submission" date="2021-04" db="EMBL/GenBank/DDBJ databases">
        <authorList>
            <person name="Gilroy R."/>
        </authorList>
    </citation>
    <scope>NUCLEOTIDE SEQUENCE</scope>
    <source>
        <strain evidence="7">1719</strain>
    </source>
</reference>
<feature type="transmembrane region" description="Helical" evidence="6">
    <location>
        <begin position="388"/>
        <end position="407"/>
    </location>
</feature>
<reference evidence="7" key="1">
    <citation type="journal article" date="2021" name="PeerJ">
        <title>Extensive microbial diversity within the chicken gut microbiome revealed by metagenomics and culture.</title>
        <authorList>
            <person name="Gilroy R."/>
            <person name="Ravi A."/>
            <person name="Getino M."/>
            <person name="Pursley I."/>
            <person name="Horton D.L."/>
            <person name="Alikhan N.F."/>
            <person name="Baker D."/>
            <person name="Gharbi K."/>
            <person name="Hall N."/>
            <person name="Watson M."/>
            <person name="Adriaenssens E.M."/>
            <person name="Foster-Nyarko E."/>
            <person name="Jarju S."/>
            <person name="Secka A."/>
            <person name="Antonio M."/>
            <person name="Oren A."/>
            <person name="Chaudhuri R.R."/>
            <person name="La Ragione R."/>
            <person name="Hildebrand F."/>
            <person name="Pallen M.J."/>
        </authorList>
    </citation>
    <scope>NUCLEOTIDE SEQUENCE</scope>
    <source>
        <strain evidence="7">1719</strain>
    </source>
</reference>
<evidence type="ECO:0000256" key="6">
    <source>
        <dbReference type="SAM" id="Phobius"/>
    </source>
</evidence>
<evidence type="ECO:0000256" key="3">
    <source>
        <dbReference type="ARBA" id="ARBA00022692"/>
    </source>
</evidence>
<feature type="transmembrane region" description="Helical" evidence="6">
    <location>
        <begin position="12"/>
        <end position="33"/>
    </location>
</feature>
<keyword evidence="4 6" id="KW-1133">Transmembrane helix</keyword>
<evidence type="ECO:0000313" key="8">
    <source>
        <dbReference type="Proteomes" id="UP000824156"/>
    </source>
</evidence>
<dbReference type="AlphaFoldDB" id="A0A9D1W7T4"/>
<feature type="transmembrane region" description="Helical" evidence="6">
    <location>
        <begin position="353"/>
        <end position="376"/>
    </location>
</feature>
<feature type="transmembrane region" description="Helical" evidence="6">
    <location>
        <begin position="238"/>
        <end position="255"/>
    </location>
</feature>
<dbReference type="InterPro" id="IPR050833">
    <property type="entry name" value="Poly_Biosynth_Transport"/>
</dbReference>
<feature type="transmembrane region" description="Helical" evidence="6">
    <location>
        <begin position="123"/>
        <end position="143"/>
    </location>
</feature>
<feature type="transmembrane region" description="Helical" evidence="6">
    <location>
        <begin position="413"/>
        <end position="436"/>
    </location>
</feature>
<dbReference type="PANTHER" id="PTHR30250">
    <property type="entry name" value="PST FAMILY PREDICTED COLANIC ACID TRANSPORTER"/>
    <property type="match status" value="1"/>
</dbReference>
<evidence type="ECO:0000256" key="4">
    <source>
        <dbReference type="ARBA" id="ARBA00022989"/>
    </source>
</evidence>
<evidence type="ECO:0000313" key="7">
    <source>
        <dbReference type="EMBL" id="HIX53937.1"/>
    </source>
</evidence>
<evidence type="ECO:0000256" key="1">
    <source>
        <dbReference type="ARBA" id="ARBA00004651"/>
    </source>
</evidence>
<dbReference type="GO" id="GO:0005886">
    <property type="term" value="C:plasma membrane"/>
    <property type="evidence" value="ECO:0007669"/>
    <property type="project" value="UniProtKB-SubCell"/>
</dbReference>
<sequence>MQPVKKFLSDTVIYGLSTIITKLLNFLLTPFYVTLFRPSVYSVFTTLYAWSALLNALLAFGMETTYFRFIEKTQKEDRNRVYNNSFTIILILSVVFLTTVLVFVNPIANWLSPTPEHTGLYKLYTKVFAGILVADALAVVPFAKIRAQQKALRFGLIKVLNILTNIGLNVLLLIILPKLAPFEVLGYTFSIASSGPWIGFVFIANLAASILTLFFLIPEIKTVKLTIDKPVAKEMLRYSFPIFIANLSFIINEHVDKMLFPKLLPGEQGAIDLGVYGAVSKIAVFLNLFVTGFRLGAEPFFFSYAKELDAQKVYAQIMEYFVITMVLVMVGLSANISWLQYFVGGVGENQEAYWSGLFIIPFLLLNYVLLGIYINLSIWYKLTDQTRYAIYISGIGAIVTVVLTYLLVPIYSYVGAVLATTTAYLTMVLFSFIWGQKNYPIPYKVNKLCFYILIGTFLSWSCFEILEANFLSSNLLFITFTALVVYSERKAIQLFFKK</sequence>
<feature type="transmembrane region" description="Helical" evidence="6">
    <location>
        <begin position="197"/>
        <end position="217"/>
    </location>
</feature>
<feature type="transmembrane region" description="Helical" evidence="6">
    <location>
        <begin position="472"/>
        <end position="488"/>
    </location>
</feature>
<organism evidence="7 8">
    <name type="scientific">Candidatus Sphingobacterium stercoripullorum</name>
    <dbReference type="NCBI Taxonomy" id="2838759"/>
    <lineage>
        <taxon>Bacteria</taxon>
        <taxon>Pseudomonadati</taxon>
        <taxon>Bacteroidota</taxon>
        <taxon>Sphingobacteriia</taxon>
        <taxon>Sphingobacteriales</taxon>
        <taxon>Sphingobacteriaceae</taxon>
        <taxon>Sphingobacterium</taxon>
    </lineage>
</organism>
<feature type="transmembrane region" description="Helical" evidence="6">
    <location>
        <begin position="39"/>
        <end position="60"/>
    </location>
</feature>